<evidence type="ECO:0000256" key="3">
    <source>
        <dbReference type="ARBA" id="ARBA00022603"/>
    </source>
</evidence>
<evidence type="ECO:0000313" key="7">
    <source>
        <dbReference type="EMBL" id="SDH20383.1"/>
    </source>
</evidence>
<dbReference type="SUPFAM" id="SSF53335">
    <property type="entry name" value="S-adenosyl-L-methionine-dependent methyltransferases"/>
    <property type="match status" value="1"/>
</dbReference>
<comment type="pathway">
    <text evidence="1">Cofactor biosynthesis; adenosylcobalamin biosynthesis.</text>
</comment>
<dbReference type="GO" id="GO:0032259">
    <property type="term" value="P:methylation"/>
    <property type="evidence" value="ECO:0007669"/>
    <property type="project" value="UniProtKB-KW"/>
</dbReference>
<organism evidence="7 8">
    <name type="scientific">Vibrio xiamenensis</name>
    <dbReference type="NCBI Taxonomy" id="861298"/>
    <lineage>
        <taxon>Bacteria</taxon>
        <taxon>Pseudomonadati</taxon>
        <taxon>Pseudomonadota</taxon>
        <taxon>Gammaproteobacteria</taxon>
        <taxon>Vibrionales</taxon>
        <taxon>Vibrionaceae</taxon>
        <taxon>Vibrio</taxon>
    </lineage>
</organism>
<keyword evidence="3 7" id="KW-0489">Methyltransferase</keyword>
<evidence type="ECO:0000313" key="8">
    <source>
        <dbReference type="Proteomes" id="UP000198854"/>
    </source>
</evidence>
<dbReference type="CDD" id="cd02440">
    <property type="entry name" value="AdoMet_MTases"/>
    <property type="match status" value="1"/>
</dbReference>
<protein>
    <submittedName>
        <fullName evidence="7">Cobalt-precorrin 7 C15-methyltransferase</fullName>
    </submittedName>
</protein>
<evidence type="ECO:0000256" key="1">
    <source>
        <dbReference type="ARBA" id="ARBA00004953"/>
    </source>
</evidence>
<evidence type="ECO:0000256" key="2">
    <source>
        <dbReference type="ARBA" id="ARBA00022573"/>
    </source>
</evidence>
<dbReference type="InterPro" id="IPR050714">
    <property type="entry name" value="Cobalamin_biosynth_MTase"/>
</dbReference>
<feature type="domain" description="Methyltransferase small" evidence="6">
    <location>
        <begin position="22"/>
        <end position="127"/>
    </location>
</feature>
<dbReference type="Pfam" id="PF05175">
    <property type="entry name" value="MTS"/>
    <property type="match status" value="1"/>
</dbReference>
<dbReference type="InterPro" id="IPR007848">
    <property type="entry name" value="Small_mtfrase_dom"/>
</dbReference>
<dbReference type="InterPro" id="IPR014008">
    <property type="entry name" value="Cbl_synth_MTase_CbiT"/>
</dbReference>
<dbReference type="AlphaFoldDB" id="A0A1G8AHQ1"/>
<dbReference type="InterPro" id="IPR029063">
    <property type="entry name" value="SAM-dependent_MTases_sf"/>
</dbReference>
<keyword evidence="8" id="KW-1185">Reference proteome</keyword>
<gene>
    <name evidence="7" type="ORF">SAMN04488136_110128</name>
</gene>
<dbReference type="OrthoDB" id="9787825at2"/>
<dbReference type="PANTHER" id="PTHR43182:SF1">
    <property type="entry name" value="COBALT-PRECORRIN-7 C(5)-METHYLTRANSFERASE"/>
    <property type="match status" value="1"/>
</dbReference>
<dbReference type="Gene3D" id="3.40.50.150">
    <property type="entry name" value="Vaccinia Virus protein VP39"/>
    <property type="match status" value="1"/>
</dbReference>
<evidence type="ECO:0000256" key="5">
    <source>
        <dbReference type="ARBA" id="ARBA00022691"/>
    </source>
</evidence>
<dbReference type="STRING" id="861298.SAMN04488136_110128"/>
<dbReference type="Proteomes" id="UP000198854">
    <property type="component" value="Unassembled WGS sequence"/>
</dbReference>
<keyword evidence="4 7" id="KW-0808">Transferase</keyword>
<name>A0A1G8AHQ1_9VIBR</name>
<evidence type="ECO:0000256" key="4">
    <source>
        <dbReference type="ARBA" id="ARBA00022679"/>
    </source>
</evidence>
<dbReference type="GO" id="GO:0009236">
    <property type="term" value="P:cobalamin biosynthetic process"/>
    <property type="evidence" value="ECO:0007669"/>
    <property type="project" value="UniProtKB-UniPathway"/>
</dbReference>
<dbReference type="PANTHER" id="PTHR43182">
    <property type="entry name" value="COBALT-PRECORRIN-6B C(15)-METHYLTRANSFERASE (DECARBOXYLATING)"/>
    <property type="match status" value="1"/>
</dbReference>
<dbReference type="EMBL" id="FNDD01000010">
    <property type="protein sequence ID" value="SDH20383.1"/>
    <property type="molecule type" value="Genomic_DNA"/>
</dbReference>
<dbReference type="GO" id="GO:0008276">
    <property type="term" value="F:protein methyltransferase activity"/>
    <property type="evidence" value="ECO:0007669"/>
    <property type="project" value="InterPro"/>
</dbReference>
<accession>A0A1G8AHQ1</accession>
<dbReference type="NCBIfam" id="TIGR02469">
    <property type="entry name" value="CbiT"/>
    <property type="match status" value="1"/>
</dbReference>
<proteinExistence type="predicted"/>
<sequence>MKDSDFLRADGVPMTKQEVRAVVLDRLELNAAGRFVDVGSGSGSVAVEAALRYPNLNVLAIEQKPSAVALTEENAKRFGCERIHILPQSAPCEFSGRVDAMFIGGSGGQLTELLDWALAHLVENGRLVMTFILQDNLNLALNHLRQCSVASLQCTQLLVSQMTPLGSSYYFKPNNPTFVVACKKVTPRDPQTSAEPISKQGEQSDG</sequence>
<evidence type="ECO:0000259" key="6">
    <source>
        <dbReference type="Pfam" id="PF05175"/>
    </source>
</evidence>
<keyword evidence="5" id="KW-0949">S-adenosyl-L-methionine</keyword>
<dbReference type="NCBIfam" id="NF006138">
    <property type="entry name" value="PRK08287.1"/>
    <property type="match status" value="1"/>
</dbReference>
<dbReference type="RefSeq" id="WP_093273215.1">
    <property type="nucleotide sequence ID" value="NZ_FNDD01000010.1"/>
</dbReference>
<keyword evidence="2" id="KW-0169">Cobalamin biosynthesis</keyword>
<dbReference type="UniPathway" id="UPA00148"/>
<reference evidence="8" key="1">
    <citation type="submission" date="2016-10" db="EMBL/GenBank/DDBJ databases">
        <authorList>
            <person name="Varghese N."/>
            <person name="Submissions S."/>
        </authorList>
    </citation>
    <scope>NUCLEOTIDE SEQUENCE [LARGE SCALE GENOMIC DNA]</scope>
    <source>
        <strain evidence="8">CGMCC 1.10228</strain>
    </source>
</reference>